<comment type="caution">
    <text evidence="8">The sequence shown here is derived from an EMBL/GenBank/DDBJ whole genome shotgun (WGS) entry which is preliminary data.</text>
</comment>
<dbReference type="Gene3D" id="3.40.50.360">
    <property type="match status" value="1"/>
</dbReference>
<evidence type="ECO:0000259" key="7">
    <source>
        <dbReference type="Pfam" id="PF02525"/>
    </source>
</evidence>
<dbReference type="EC" id="1.6.5.-" evidence="6"/>
<dbReference type="GO" id="GO:0016655">
    <property type="term" value="F:oxidoreductase activity, acting on NAD(P)H, quinone or similar compound as acceptor"/>
    <property type="evidence" value="ECO:0007669"/>
    <property type="project" value="InterPro"/>
</dbReference>
<feature type="binding site" evidence="6">
    <location>
        <begin position="94"/>
        <end position="97"/>
    </location>
    <ligand>
        <name>FMN</name>
        <dbReference type="ChEBI" id="CHEBI:58210"/>
    </ligand>
</feature>
<keyword evidence="9" id="KW-1185">Reference proteome</keyword>
<dbReference type="GO" id="GO:0010181">
    <property type="term" value="F:FMN binding"/>
    <property type="evidence" value="ECO:0007669"/>
    <property type="project" value="UniProtKB-UniRule"/>
</dbReference>
<dbReference type="InterPro" id="IPR003680">
    <property type="entry name" value="Flavodoxin_fold"/>
</dbReference>
<accession>A0A9X1YHJ0</accession>
<evidence type="ECO:0000256" key="6">
    <source>
        <dbReference type="HAMAP-Rule" id="MF_01216"/>
    </source>
</evidence>
<dbReference type="AlphaFoldDB" id="A0A9X1YHJ0"/>
<dbReference type="InterPro" id="IPR023048">
    <property type="entry name" value="NADH:quinone_OxRdtase_FMN_depd"/>
</dbReference>
<dbReference type="GO" id="GO:0009055">
    <property type="term" value="F:electron transfer activity"/>
    <property type="evidence" value="ECO:0007669"/>
    <property type="project" value="UniProtKB-UniRule"/>
</dbReference>
<protein>
    <recommendedName>
        <fullName evidence="6">FMN dependent NADH:quinone oxidoreductase</fullName>
        <ecNumber evidence="6">1.6.5.-</ecNumber>
    </recommendedName>
    <alternativeName>
        <fullName evidence="6">Azo-dye reductase</fullName>
    </alternativeName>
    <alternativeName>
        <fullName evidence="6">FMN-dependent NADH-azo compound oxidoreductase</fullName>
    </alternativeName>
    <alternativeName>
        <fullName evidence="6">FMN-dependent NADH-azoreductase</fullName>
        <ecNumber evidence="6">1.7.1.17</ecNumber>
    </alternativeName>
</protein>
<name>A0A9X1YHJ0_9BURK</name>
<evidence type="ECO:0000313" key="8">
    <source>
        <dbReference type="EMBL" id="MCK9684985.1"/>
    </source>
</evidence>
<comment type="cofactor">
    <cofactor evidence="6">
        <name>FMN</name>
        <dbReference type="ChEBI" id="CHEBI:58210"/>
    </cofactor>
    <text evidence="6">Binds 1 FMN per subunit.</text>
</comment>
<evidence type="ECO:0000313" key="9">
    <source>
        <dbReference type="Proteomes" id="UP001139353"/>
    </source>
</evidence>
<evidence type="ECO:0000256" key="4">
    <source>
        <dbReference type="ARBA" id="ARBA00023027"/>
    </source>
</evidence>
<comment type="function">
    <text evidence="6">Also exhibits azoreductase activity. Catalyzes the reductive cleavage of the azo bond in aromatic azo compounds to the corresponding amines.</text>
</comment>
<comment type="catalytic activity">
    <reaction evidence="6">
        <text>2 a quinone + NADH + H(+) = 2 a 1,4-benzosemiquinone + NAD(+)</text>
        <dbReference type="Rhea" id="RHEA:65952"/>
        <dbReference type="ChEBI" id="CHEBI:15378"/>
        <dbReference type="ChEBI" id="CHEBI:57540"/>
        <dbReference type="ChEBI" id="CHEBI:57945"/>
        <dbReference type="ChEBI" id="CHEBI:132124"/>
        <dbReference type="ChEBI" id="CHEBI:134225"/>
    </reaction>
</comment>
<dbReference type="EMBL" id="JAJLJH010000001">
    <property type="protein sequence ID" value="MCK9684985.1"/>
    <property type="molecule type" value="Genomic_DNA"/>
</dbReference>
<evidence type="ECO:0000256" key="3">
    <source>
        <dbReference type="ARBA" id="ARBA00023002"/>
    </source>
</evidence>
<evidence type="ECO:0000256" key="5">
    <source>
        <dbReference type="ARBA" id="ARBA00048542"/>
    </source>
</evidence>
<evidence type="ECO:0000256" key="2">
    <source>
        <dbReference type="ARBA" id="ARBA00022643"/>
    </source>
</evidence>
<dbReference type="InterPro" id="IPR029039">
    <property type="entry name" value="Flavoprotein-like_sf"/>
</dbReference>
<comment type="similarity">
    <text evidence="6">Belongs to the azoreductase type 1 family.</text>
</comment>
<comment type="caution">
    <text evidence="6">Lacks conserved residue(s) required for the propagation of feature annotation.</text>
</comment>
<feature type="domain" description="Flavodoxin-like fold" evidence="7">
    <location>
        <begin position="1"/>
        <end position="197"/>
    </location>
</feature>
<dbReference type="InterPro" id="IPR050104">
    <property type="entry name" value="FMN-dep_NADH:Q_OxRdtase_AzoR1"/>
</dbReference>
<dbReference type="GO" id="GO:0016652">
    <property type="term" value="F:oxidoreductase activity, acting on NAD(P)H as acceptor"/>
    <property type="evidence" value="ECO:0007669"/>
    <property type="project" value="UniProtKB-UniRule"/>
</dbReference>
<comment type="function">
    <text evidence="6">Quinone reductase that provides resistance to thiol-specific stress caused by electrophilic quinones.</text>
</comment>
<dbReference type="RefSeq" id="WP_275681004.1">
    <property type="nucleotide sequence ID" value="NZ_JAJLJH010000001.1"/>
</dbReference>
<evidence type="ECO:0000256" key="1">
    <source>
        <dbReference type="ARBA" id="ARBA00022630"/>
    </source>
</evidence>
<reference evidence="8" key="1">
    <citation type="submission" date="2021-11" db="EMBL/GenBank/DDBJ databases">
        <title>BS-T2-15 a new species belonging to the Comamonadaceae family isolated from the soil of a French oak forest.</title>
        <authorList>
            <person name="Mieszkin S."/>
            <person name="Alain K."/>
        </authorList>
    </citation>
    <scope>NUCLEOTIDE SEQUENCE</scope>
    <source>
        <strain evidence="8">BS-T2-15</strain>
    </source>
</reference>
<comment type="subunit">
    <text evidence="6">Homodimer.</text>
</comment>
<feature type="binding site" evidence="6">
    <location>
        <begin position="15"/>
        <end position="17"/>
    </location>
    <ligand>
        <name>FMN</name>
        <dbReference type="ChEBI" id="CHEBI:58210"/>
    </ligand>
</feature>
<dbReference type="HAMAP" id="MF_01216">
    <property type="entry name" value="Azoreductase_type1"/>
    <property type="match status" value="1"/>
</dbReference>
<keyword evidence="3 6" id="KW-0560">Oxidoreductase</keyword>
<keyword evidence="4 6" id="KW-0520">NAD</keyword>
<dbReference type="EC" id="1.7.1.17" evidence="6"/>
<gene>
    <name evidence="6" type="primary">azoR</name>
    <name evidence="8" type="ORF">LPC04_04600</name>
</gene>
<dbReference type="SUPFAM" id="SSF52218">
    <property type="entry name" value="Flavoproteins"/>
    <property type="match status" value="1"/>
</dbReference>
<keyword evidence="2 6" id="KW-0288">FMN</keyword>
<sequence length="202" mass="20922">MKLLHLDSSVLGANSVSRRLSAEIVARQKTLHPSLEVTYRDLSADPALHLSGGHMAALQGSATDDATLTADLVKGNAYMAELLATDILVIGAPMYNLTIPTPLKAWIDRIVVAGKTFGYTASGPEGLLKGKRAFIASARGNVYVAGSPAAALEHQESYLIGLLGFLGVTDLTVVRAEGVAFGPDARDAAVNAALGQIAGLTA</sequence>
<proteinExistence type="inferred from homology"/>
<dbReference type="PANTHER" id="PTHR43741:SF4">
    <property type="entry name" value="FMN-DEPENDENT NADH:QUINONE OXIDOREDUCTASE"/>
    <property type="match status" value="1"/>
</dbReference>
<keyword evidence="1 6" id="KW-0285">Flavoprotein</keyword>
<organism evidence="8 9">
    <name type="scientific">Scleromatobacter humisilvae</name>
    <dbReference type="NCBI Taxonomy" id="2897159"/>
    <lineage>
        <taxon>Bacteria</taxon>
        <taxon>Pseudomonadati</taxon>
        <taxon>Pseudomonadota</taxon>
        <taxon>Betaproteobacteria</taxon>
        <taxon>Burkholderiales</taxon>
        <taxon>Sphaerotilaceae</taxon>
        <taxon>Scleromatobacter</taxon>
    </lineage>
</organism>
<dbReference type="PANTHER" id="PTHR43741">
    <property type="entry name" value="FMN-DEPENDENT NADH-AZOREDUCTASE 1"/>
    <property type="match status" value="1"/>
</dbReference>
<feature type="binding site" evidence="6">
    <location>
        <position position="9"/>
    </location>
    <ligand>
        <name>FMN</name>
        <dbReference type="ChEBI" id="CHEBI:58210"/>
    </ligand>
</feature>
<dbReference type="Proteomes" id="UP001139353">
    <property type="component" value="Unassembled WGS sequence"/>
</dbReference>
<comment type="catalytic activity">
    <reaction evidence="5">
        <text>N,N-dimethyl-1,4-phenylenediamine + anthranilate + 2 NAD(+) = 2-(4-dimethylaminophenyl)diazenylbenzoate + 2 NADH + 2 H(+)</text>
        <dbReference type="Rhea" id="RHEA:55872"/>
        <dbReference type="ChEBI" id="CHEBI:15378"/>
        <dbReference type="ChEBI" id="CHEBI:15783"/>
        <dbReference type="ChEBI" id="CHEBI:16567"/>
        <dbReference type="ChEBI" id="CHEBI:57540"/>
        <dbReference type="ChEBI" id="CHEBI:57945"/>
        <dbReference type="ChEBI" id="CHEBI:71579"/>
        <dbReference type="EC" id="1.7.1.17"/>
    </reaction>
    <physiologicalReaction direction="right-to-left" evidence="5">
        <dbReference type="Rhea" id="RHEA:55874"/>
    </physiologicalReaction>
</comment>
<dbReference type="Pfam" id="PF02525">
    <property type="entry name" value="Flavodoxin_2"/>
    <property type="match status" value="1"/>
</dbReference>